<dbReference type="PANTHER" id="PTHR43350">
    <property type="entry name" value="NAD-DEPENDENT ALCOHOL DEHYDROGENASE"/>
    <property type="match status" value="1"/>
</dbReference>
<comment type="similarity">
    <text evidence="2">Belongs to the zinc-containing alcohol dehydrogenase family.</text>
</comment>
<dbReference type="RefSeq" id="WP_185676662.1">
    <property type="nucleotide sequence ID" value="NZ_JACHVB010000052.1"/>
</dbReference>
<dbReference type="EMBL" id="JACHVB010000052">
    <property type="protein sequence ID" value="MBC2595728.1"/>
    <property type="molecule type" value="Genomic_DNA"/>
</dbReference>
<evidence type="ECO:0000256" key="5">
    <source>
        <dbReference type="ARBA" id="ARBA00023002"/>
    </source>
</evidence>
<dbReference type="InterPro" id="IPR020843">
    <property type="entry name" value="ER"/>
</dbReference>
<name>A0A842HIA5_9BACT</name>
<keyword evidence="4" id="KW-0862">Zinc</keyword>
<evidence type="ECO:0000313" key="8">
    <source>
        <dbReference type="Proteomes" id="UP000546464"/>
    </source>
</evidence>
<proteinExistence type="inferred from homology"/>
<keyword evidence="3" id="KW-0479">Metal-binding</keyword>
<organism evidence="7 8">
    <name type="scientific">Ruficoccus amylovorans</name>
    <dbReference type="NCBI Taxonomy" id="1804625"/>
    <lineage>
        <taxon>Bacteria</taxon>
        <taxon>Pseudomonadati</taxon>
        <taxon>Verrucomicrobiota</taxon>
        <taxon>Opitutia</taxon>
        <taxon>Puniceicoccales</taxon>
        <taxon>Cerasicoccaceae</taxon>
        <taxon>Ruficoccus</taxon>
    </lineage>
</organism>
<dbReference type="SUPFAM" id="SSF50129">
    <property type="entry name" value="GroES-like"/>
    <property type="match status" value="1"/>
</dbReference>
<dbReference type="SUPFAM" id="SSF51735">
    <property type="entry name" value="NAD(P)-binding Rossmann-fold domains"/>
    <property type="match status" value="1"/>
</dbReference>
<dbReference type="Gene3D" id="3.40.50.720">
    <property type="entry name" value="NAD(P)-binding Rossmann-like Domain"/>
    <property type="match status" value="1"/>
</dbReference>
<gene>
    <name evidence="7" type="ORF">H5P28_15785</name>
</gene>
<dbReference type="CDD" id="cd08255">
    <property type="entry name" value="2-desacetyl-2-hydroxyethyl_bacteriochlorophyllide_like"/>
    <property type="match status" value="1"/>
</dbReference>
<dbReference type="GO" id="GO:0046872">
    <property type="term" value="F:metal ion binding"/>
    <property type="evidence" value="ECO:0007669"/>
    <property type="project" value="UniProtKB-KW"/>
</dbReference>
<dbReference type="PANTHER" id="PTHR43350:SF19">
    <property type="entry name" value="D-GULOSIDE 3-DEHYDROGENASE"/>
    <property type="match status" value="1"/>
</dbReference>
<dbReference type="Proteomes" id="UP000546464">
    <property type="component" value="Unassembled WGS sequence"/>
</dbReference>
<reference evidence="7 8" key="1">
    <citation type="submission" date="2020-07" db="EMBL/GenBank/DDBJ databases">
        <authorList>
            <person name="Feng X."/>
        </authorList>
    </citation>
    <scope>NUCLEOTIDE SEQUENCE [LARGE SCALE GENOMIC DNA]</scope>
    <source>
        <strain evidence="7 8">JCM31066</strain>
    </source>
</reference>
<accession>A0A842HIA5</accession>
<dbReference type="Gene3D" id="3.90.180.10">
    <property type="entry name" value="Medium-chain alcohol dehydrogenases, catalytic domain"/>
    <property type="match status" value="2"/>
</dbReference>
<keyword evidence="5" id="KW-0560">Oxidoreductase</keyword>
<evidence type="ECO:0000256" key="4">
    <source>
        <dbReference type="ARBA" id="ARBA00022833"/>
    </source>
</evidence>
<comment type="caution">
    <text evidence="7">The sequence shown here is derived from an EMBL/GenBank/DDBJ whole genome shotgun (WGS) entry which is preliminary data.</text>
</comment>
<dbReference type="AlphaFoldDB" id="A0A842HIA5"/>
<comment type="cofactor">
    <cofactor evidence="1">
        <name>Zn(2+)</name>
        <dbReference type="ChEBI" id="CHEBI:29105"/>
    </cofactor>
</comment>
<dbReference type="InterPro" id="IPR036291">
    <property type="entry name" value="NAD(P)-bd_dom_sf"/>
</dbReference>
<feature type="domain" description="Enoyl reductase (ER)" evidence="6">
    <location>
        <begin position="28"/>
        <end position="356"/>
    </location>
</feature>
<protein>
    <submittedName>
        <fullName evidence="7">Zinc-binding alcohol dehydrogenase</fullName>
    </submittedName>
</protein>
<sequence>MKKTDSVCEIDDLSSENGDITVIQAVAGKGLELARGATVDMSKNDVEIAPLYSFISAGTELRSLEVIKDAEPGSHPNAKMGYSQAGVVKRVGKAVKGIVPGDRVVAIGAGAYHATRTVVAQNLVVPLPVGVCPQEASLAAMFCFALESVYKSDVKIGENVVVFGAGMMGQMATRLYQIAGARVCVMDSNEFRLNLLPEGTVTFPLSDTGWDGLAEWARPYGVEHASVCFGGDATEAVEKLKSCLATAPDGVPHGRIVFPGGAKISLLMASNMGNVQLLSSAKAGPGYRDPAYESGVDYPAVYVPHTVRRNVHTMLQLMESGTLDLSRLVSRCVPFADAKLAYEALSQPNAELLAVLLEY</sequence>
<dbReference type="InterPro" id="IPR011032">
    <property type="entry name" value="GroES-like_sf"/>
</dbReference>
<evidence type="ECO:0000259" key="6">
    <source>
        <dbReference type="SMART" id="SM00829"/>
    </source>
</evidence>
<evidence type="ECO:0000256" key="2">
    <source>
        <dbReference type="ARBA" id="ARBA00008072"/>
    </source>
</evidence>
<evidence type="ECO:0000313" key="7">
    <source>
        <dbReference type="EMBL" id="MBC2595728.1"/>
    </source>
</evidence>
<evidence type="ECO:0000256" key="1">
    <source>
        <dbReference type="ARBA" id="ARBA00001947"/>
    </source>
</evidence>
<dbReference type="SMART" id="SM00829">
    <property type="entry name" value="PKS_ER"/>
    <property type="match status" value="1"/>
</dbReference>
<keyword evidence="8" id="KW-1185">Reference proteome</keyword>
<evidence type="ECO:0000256" key="3">
    <source>
        <dbReference type="ARBA" id="ARBA00022723"/>
    </source>
</evidence>
<dbReference type="GO" id="GO:0016491">
    <property type="term" value="F:oxidoreductase activity"/>
    <property type="evidence" value="ECO:0007669"/>
    <property type="project" value="UniProtKB-KW"/>
</dbReference>